<feature type="compositionally biased region" description="Acidic residues" evidence="1">
    <location>
        <begin position="124"/>
        <end position="158"/>
    </location>
</feature>
<organism evidence="4 5">
    <name type="scientific">Terrihalobacillus insolitus</name>
    <dbReference type="NCBI Taxonomy" id="2950438"/>
    <lineage>
        <taxon>Bacteria</taxon>
        <taxon>Bacillati</taxon>
        <taxon>Bacillota</taxon>
        <taxon>Bacilli</taxon>
        <taxon>Bacillales</taxon>
        <taxon>Bacillaceae</taxon>
        <taxon>Terrihalobacillus</taxon>
    </lineage>
</organism>
<dbReference type="Gene3D" id="3.10.450.40">
    <property type="match status" value="1"/>
</dbReference>
<dbReference type="AlphaFoldDB" id="A0A9X3WWB5"/>
<gene>
    <name evidence="4" type="ORF">NC797_08345</name>
</gene>
<comment type="caution">
    <text evidence="4">The sequence shown here is derived from an EMBL/GenBank/DDBJ whole genome shotgun (WGS) entry which is preliminary data.</text>
</comment>
<feature type="region of interest" description="Disordered" evidence="1">
    <location>
        <begin position="31"/>
        <end position="66"/>
    </location>
</feature>
<feature type="region of interest" description="Disordered" evidence="1">
    <location>
        <begin position="115"/>
        <end position="158"/>
    </location>
</feature>
<feature type="chain" id="PRO_5040831091" evidence="2">
    <location>
        <begin position="24"/>
        <end position="158"/>
    </location>
</feature>
<name>A0A9X3WWB5_9BACI</name>
<protein>
    <submittedName>
        <fullName evidence="4">PepSY domain-containing protein</fullName>
    </submittedName>
</protein>
<dbReference type="Pfam" id="PF03413">
    <property type="entry name" value="PepSY"/>
    <property type="match status" value="1"/>
</dbReference>
<dbReference type="RefSeq" id="WP_272436322.1">
    <property type="nucleotide sequence ID" value="NZ_JAMQKB010000006.1"/>
</dbReference>
<dbReference type="EMBL" id="JAMQKB010000006">
    <property type="protein sequence ID" value="MDC3424519.1"/>
    <property type="molecule type" value="Genomic_DNA"/>
</dbReference>
<accession>A0A9X3WWB5</accession>
<evidence type="ECO:0000313" key="4">
    <source>
        <dbReference type="EMBL" id="MDC3424519.1"/>
    </source>
</evidence>
<evidence type="ECO:0000313" key="5">
    <source>
        <dbReference type="Proteomes" id="UP001145050"/>
    </source>
</evidence>
<feature type="signal peptide" evidence="2">
    <location>
        <begin position="1"/>
        <end position="23"/>
    </location>
</feature>
<feature type="compositionally biased region" description="Low complexity" evidence="1">
    <location>
        <begin position="31"/>
        <end position="41"/>
    </location>
</feature>
<keyword evidence="5" id="KW-1185">Reference proteome</keyword>
<keyword evidence="2" id="KW-0732">Signal</keyword>
<sequence>MKKKTLIAGGLTLSILSGGFVFGANIPTDSVSAASNTSATVEKSETEKEKENEASEQAELKKEVKVPSQDAEKAALNEVDGTVLDTELGDENGTIVYEITIETKDGKQEVKVDATSGEFLKVENDDDEDEENGDDENVEYEDGDQDDEQQESESNDEN</sequence>
<dbReference type="InterPro" id="IPR025711">
    <property type="entry name" value="PepSY"/>
</dbReference>
<feature type="domain" description="PepSY" evidence="3">
    <location>
        <begin position="65"/>
        <end position="123"/>
    </location>
</feature>
<feature type="compositionally biased region" description="Basic and acidic residues" evidence="1">
    <location>
        <begin position="42"/>
        <end position="66"/>
    </location>
</feature>
<evidence type="ECO:0000256" key="2">
    <source>
        <dbReference type="SAM" id="SignalP"/>
    </source>
</evidence>
<evidence type="ECO:0000256" key="1">
    <source>
        <dbReference type="SAM" id="MobiDB-lite"/>
    </source>
</evidence>
<reference evidence="4" key="1">
    <citation type="submission" date="2022-06" db="EMBL/GenBank/DDBJ databases">
        <title>Aquibacillus sp. a new bacterium isolated from soil saline samples.</title>
        <authorList>
            <person name="Galisteo C."/>
            <person name="De La Haba R."/>
            <person name="Sanchez-Porro C."/>
            <person name="Ventosa A."/>
        </authorList>
    </citation>
    <scope>NUCLEOTIDE SEQUENCE</scope>
    <source>
        <strain evidence="4">3ASR75-11</strain>
    </source>
</reference>
<evidence type="ECO:0000259" key="3">
    <source>
        <dbReference type="Pfam" id="PF03413"/>
    </source>
</evidence>
<dbReference type="Proteomes" id="UP001145050">
    <property type="component" value="Unassembled WGS sequence"/>
</dbReference>
<proteinExistence type="predicted"/>